<gene>
    <name evidence="1" type="ORF">CC78DRAFT_41606</name>
</gene>
<evidence type="ECO:0000313" key="1">
    <source>
        <dbReference type="EMBL" id="KAF2259966.1"/>
    </source>
</evidence>
<evidence type="ECO:0000313" key="2">
    <source>
        <dbReference type="Proteomes" id="UP000800093"/>
    </source>
</evidence>
<reference evidence="2" key="1">
    <citation type="journal article" date="2020" name="Stud. Mycol.">
        <title>101 Dothideomycetes genomes: A test case for predicting lifestyles and emergence of pathogens.</title>
        <authorList>
            <person name="Haridas S."/>
            <person name="Albert R."/>
            <person name="Binder M."/>
            <person name="Bloem J."/>
            <person name="LaButti K."/>
            <person name="Salamov A."/>
            <person name="Andreopoulos B."/>
            <person name="Baker S."/>
            <person name="Barry K."/>
            <person name="Bills G."/>
            <person name="Bluhm B."/>
            <person name="Cannon C."/>
            <person name="Castanera R."/>
            <person name="Culley D."/>
            <person name="Daum C."/>
            <person name="Ezra D."/>
            <person name="Gonzalez J."/>
            <person name="Henrissat B."/>
            <person name="Kuo A."/>
            <person name="Liang C."/>
            <person name="Lipzen A."/>
            <person name="Lutzoni F."/>
            <person name="Magnuson J."/>
            <person name="Mondo S."/>
            <person name="Nolan M."/>
            <person name="Ohm R."/>
            <person name="Pangilinan J."/>
            <person name="Park H.-J."/>
            <person name="Ramirez L."/>
            <person name="Alfaro M."/>
            <person name="Sun H."/>
            <person name="Tritt A."/>
            <person name="Yoshinaga Y."/>
            <person name="Zwiers L.-H."/>
            <person name="Turgeon B."/>
            <person name="Goodwin S."/>
            <person name="Spatafora J."/>
            <person name="Crous P."/>
            <person name="Grigoriev I."/>
        </authorList>
    </citation>
    <scope>NUCLEOTIDE SEQUENCE [LARGE SCALE GENOMIC DNA]</scope>
    <source>
        <strain evidence="2">CBS 304.66</strain>
    </source>
</reference>
<dbReference type="Proteomes" id="UP000800093">
    <property type="component" value="Unassembled WGS sequence"/>
</dbReference>
<dbReference type="EMBL" id="ML986692">
    <property type="protein sequence ID" value="KAF2259966.1"/>
    <property type="molecule type" value="Genomic_DNA"/>
</dbReference>
<proteinExistence type="predicted"/>
<dbReference type="AlphaFoldDB" id="A0A9P4K0P6"/>
<keyword evidence="2" id="KW-1185">Reference proteome</keyword>
<sequence length="106" mass="11751">MFQRSHNFFGLRMIPPAASRMNVDLSPPLVNPLGSAERRSKRLVPPVSPVHPRTHRLCLFYFLQCTLHVYLHILFALISGGAEGTQYAGRALKGEHGKWVAIAAGC</sequence>
<name>A0A9P4K0P6_9PLEO</name>
<comment type="caution">
    <text evidence="1">The sequence shown here is derived from an EMBL/GenBank/DDBJ whole genome shotgun (WGS) entry which is preliminary data.</text>
</comment>
<accession>A0A9P4K0P6</accession>
<protein>
    <submittedName>
        <fullName evidence="1">Uncharacterized protein</fullName>
    </submittedName>
</protein>
<organism evidence="1 2">
    <name type="scientific">Lojkania enalia</name>
    <dbReference type="NCBI Taxonomy" id="147567"/>
    <lineage>
        <taxon>Eukaryota</taxon>
        <taxon>Fungi</taxon>
        <taxon>Dikarya</taxon>
        <taxon>Ascomycota</taxon>
        <taxon>Pezizomycotina</taxon>
        <taxon>Dothideomycetes</taxon>
        <taxon>Pleosporomycetidae</taxon>
        <taxon>Pleosporales</taxon>
        <taxon>Pleosporales incertae sedis</taxon>
        <taxon>Lojkania</taxon>
    </lineage>
</organism>